<evidence type="ECO:0000313" key="2">
    <source>
        <dbReference type="Proteomes" id="UP000095767"/>
    </source>
</evidence>
<feature type="non-terminal residue" evidence="1">
    <location>
        <position position="1"/>
    </location>
</feature>
<protein>
    <submittedName>
        <fullName evidence="1">Uncharacterized protein</fullName>
    </submittedName>
</protein>
<keyword evidence="2" id="KW-1185">Reference proteome</keyword>
<dbReference type="AlphaFoldDB" id="A0A1E5VWM1"/>
<sequence>RRADVQLPARHQQVVRRAGHGRIRGRRLRLRRAALPFPPEVREWGRGQGQDKGRGVVARDGAHGDVRGQGGAACAARRRLRGVAHGGWDRGSRILGHYYPSTNNGSDHAAFFVLNNSFHIRRQNDFRGELEVHIRSMPPDDSMLLSIALTPLTLSLIADLRL</sequence>
<name>A0A1E5VWM1_9POAL</name>
<comment type="caution">
    <text evidence="1">The sequence shown here is derived from an EMBL/GenBank/DDBJ whole genome shotgun (WGS) entry which is preliminary data.</text>
</comment>
<accession>A0A1E5VWM1</accession>
<reference evidence="1 2" key="1">
    <citation type="submission" date="2016-09" db="EMBL/GenBank/DDBJ databases">
        <title>The draft genome of Dichanthelium oligosanthes: A C3 panicoid grass species.</title>
        <authorList>
            <person name="Studer A.J."/>
            <person name="Schnable J.C."/>
            <person name="Brutnell T.P."/>
        </authorList>
    </citation>
    <scope>NUCLEOTIDE SEQUENCE [LARGE SCALE GENOMIC DNA]</scope>
    <source>
        <strain evidence="2">cv. Kellogg 1175</strain>
        <tissue evidence="1">Leaf</tissue>
    </source>
</reference>
<organism evidence="1 2">
    <name type="scientific">Dichanthelium oligosanthes</name>
    <dbReference type="NCBI Taxonomy" id="888268"/>
    <lineage>
        <taxon>Eukaryota</taxon>
        <taxon>Viridiplantae</taxon>
        <taxon>Streptophyta</taxon>
        <taxon>Embryophyta</taxon>
        <taxon>Tracheophyta</taxon>
        <taxon>Spermatophyta</taxon>
        <taxon>Magnoliopsida</taxon>
        <taxon>Liliopsida</taxon>
        <taxon>Poales</taxon>
        <taxon>Poaceae</taxon>
        <taxon>PACMAD clade</taxon>
        <taxon>Panicoideae</taxon>
        <taxon>Panicodae</taxon>
        <taxon>Paniceae</taxon>
        <taxon>Dichantheliinae</taxon>
        <taxon>Dichanthelium</taxon>
    </lineage>
</organism>
<gene>
    <name evidence="1" type="ORF">BAE44_0009473</name>
</gene>
<dbReference type="Proteomes" id="UP000095767">
    <property type="component" value="Unassembled WGS sequence"/>
</dbReference>
<dbReference type="EMBL" id="LWDX02027460">
    <property type="protein sequence ID" value="OEL29508.1"/>
    <property type="molecule type" value="Genomic_DNA"/>
</dbReference>
<evidence type="ECO:0000313" key="1">
    <source>
        <dbReference type="EMBL" id="OEL29508.1"/>
    </source>
</evidence>
<proteinExistence type="predicted"/>